<keyword evidence="3" id="KW-1003">Cell membrane</keyword>
<evidence type="ECO:0000256" key="6">
    <source>
        <dbReference type="ARBA" id="ARBA00022989"/>
    </source>
</evidence>
<evidence type="ECO:0000256" key="4">
    <source>
        <dbReference type="ARBA" id="ARBA00022519"/>
    </source>
</evidence>
<evidence type="ECO:0000313" key="9">
    <source>
        <dbReference type="EMBL" id="GAK59143.1"/>
    </source>
</evidence>
<reference evidence="9" key="1">
    <citation type="journal article" date="2015" name="PeerJ">
        <title>First genomic representation of candidate bacterial phylum KSB3 points to enhanced environmental sensing as a trigger of wastewater bulking.</title>
        <authorList>
            <person name="Sekiguchi Y."/>
            <person name="Ohashi A."/>
            <person name="Parks D.H."/>
            <person name="Yamauchi T."/>
            <person name="Tyson G.W."/>
            <person name="Hugenholtz P."/>
        </authorList>
    </citation>
    <scope>NUCLEOTIDE SEQUENCE [LARGE SCALE GENOMIC DNA]</scope>
</reference>
<dbReference type="GO" id="GO:0005886">
    <property type="term" value="C:plasma membrane"/>
    <property type="evidence" value="ECO:0007669"/>
    <property type="project" value="UniProtKB-SubCell"/>
</dbReference>
<dbReference type="HOGENOM" id="CLU_028880_0_0_0"/>
<feature type="transmembrane region" description="Helical" evidence="8">
    <location>
        <begin position="303"/>
        <end position="323"/>
    </location>
</feature>
<keyword evidence="2" id="KW-0813">Transport</keyword>
<feature type="transmembrane region" description="Helical" evidence="8">
    <location>
        <begin position="248"/>
        <end position="266"/>
    </location>
</feature>
<evidence type="ECO:0000256" key="2">
    <source>
        <dbReference type="ARBA" id="ARBA00022448"/>
    </source>
</evidence>
<dbReference type="Pfam" id="PF02653">
    <property type="entry name" value="BPD_transp_2"/>
    <property type="match status" value="1"/>
</dbReference>
<evidence type="ECO:0000256" key="7">
    <source>
        <dbReference type="ARBA" id="ARBA00023136"/>
    </source>
</evidence>
<name>A0A081C3I8_VECG1</name>
<feature type="transmembrane region" description="Helical" evidence="8">
    <location>
        <begin position="275"/>
        <end position="297"/>
    </location>
</feature>
<dbReference type="GO" id="GO:0022857">
    <property type="term" value="F:transmembrane transporter activity"/>
    <property type="evidence" value="ECO:0007669"/>
    <property type="project" value="InterPro"/>
</dbReference>
<sequence>MKLRFTDPTVKYLLIILVILVLGFELIIPGQRFFKFSTFQSMAFQVPELGILAIAMMITMLSGGINLSIIATSNMTALISAYILTRFIPEGTGAISATLIIITAIAAGLLMALLIGVLNGLIIAYIGVSPILTTLGTMTLVEGLNVALTRGDVISGFPEPILFLGNGKLLGVPMPLLIFAACALIATILLNRTPFGVSIYMLGSNEKATLFSGIQTQKVLVKIYALSGLLCGVSAIIMIARFNSANAGYASSYLLVTILASVLGGVNPDGGFGKIFGLVLSLIVLQVISSGLNLLGFSAHLTIALWGSILIVVISLHHLRGWLSKATA</sequence>
<keyword evidence="4" id="KW-0997">Cell inner membrane</keyword>
<evidence type="ECO:0000256" key="8">
    <source>
        <dbReference type="SAM" id="Phobius"/>
    </source>
</evidence>
<protein>
    <submittedName>
        <fullName evidence="9">Monosaccharide-transporting ATPase</fullName>
    </submittedName>
</protein>
<comment type="subcellular location">
    <subcellularLocation>
        <location evidence="1">Cell membrane</location>
        <topology evidence="1">Multi-pass membrane protein</topology>
    </subcellularLocation>
</comment>
<dbReference type="PANTHER" id="PTHR32196:SF21">
    <property type="entry name" value="ABC TRANSPORTER PERMEASE PROTEIN YPHD-RELATED"/>
    <property type="match status" value="1"/>
</dbReference>
<dbReference type="AlphaFoldDB" id="A0A081C3I8"/>
<dbReference type="EMBL" id="DF820469">
    <property type="protein sequence ID" value="GAK59143.1"/>
    <property type="molecule type" value="Genomic_DNA"/>
</dbReference>
<dbReference type="CDD" id="cd06579">
    <property type="entry name" value="TM_PBP1_transp_AraH_like"/>
    <property type="match status" value="1"/>
</dbReference>
<feature type="transmembrane region" description="Helical" evidence="8">
    <location>
        <begin position="12"/>
        <end position="28"/>
    </location>
</feature>
<dbReference type="STRING" id="1499967.U27_06119"/>
<keyword evidence="5 8" id="KW-0812">Transmembrane</keyword>
<keyword evidence="7 8" id="KW-0472">Membrane</keyword>
<dbReference type="PANTHER" id="PTHR32196">
    <property type="entry name" value="ABC TRANSPORTER PERMEASE PROTEIN YPHD-RELATED-RELATED"/>
    <property type="match status" value="1"/>
</dbReference>
<feature type="transmembrane region" description="Helical" evidence="8">
    <location>
        <begin position="176"/>
        <end position="202"/>
    </location>
</feature>
<dbReference type="InterPro" id="IPR001851">
    <property type="entry name" value="ABC_transp_permease"/>
</dbReference>
<proteinExistence type="predicted"/>
<dbReference type="Proteomes" id="UP000030661">
    <property type="component" value="Unassembled WGS sequence"/>
</dbReference>
<evidence type="ECO:0000256" key="3">
    <source>
        <dbReference type="ARBA" id="ARBA00022475"/>
    </source>
</evidence>
<evidence type="ECO:0000313" key="10">
    <source>
        <dbReference type="Proteomes" id="UP000030661"/>
    </source>
</evidence>
<evidence type="ECO:0000256" key="1">
    <source>
        <dbReference type="ARBA" id="ARBA00004651"/>
    </source>
</evidence>
<evidence type="ECO:0000256" key="5">
    <source>
        <dbReference type="ARBA" id="ARBA00022692"/>
    </source>
</evidence>
<organism evidence="9">
    <name type="scientific">Vecturithrix granuli</name>
    <dbReference type="NCBI Taxonomy" id="1499967"/>
    <lineage>
        <taxon>Bacteria</taxon>
        <taxon>Candidatus Moduliflexota</taxon>
        <taxon>Candidatus Vecturitrichia</taxon>
        <taxon>Candidatus Vecturitrichales</taxon>
        <taxon>Candidatus Vecturitrichaceae</taxon>
        <taxon>Candidatus Vecturithrix</taxon>
    </lineage>
</organism>
<keyword evidence="10" id="KW-1185">Reference proteome</keyword>
<feature type="transmembrane region" description="Helical" evidence="8">
    <location>
        <begin position="49"/>
        <end position="71"/>
    </location>
</feature>
<keyword evidence="6 8" id="KW-1133">Transmembrane helix</keyword>
<feature type="transmembrane region" description="Helical" evidence="8">
    <location>
        <begin position="91"/>
        <end position="115"/>
    </location>
</feature>
<gene>
    <name evidence="9" type="ORF">U27_06119</name>
</gene>
<accession>A0A081C3I8</accession>
<dbReference type="eggNOG" id="COG1172">
    <property type="taxonomic scope" value="Bacteria"/>
</dbReference>
<feature type="transmembrane region" description="Helical" evidence="8">
    <location>
        <begin position="223"/>
        <end position="242"/>
    </location>
</feature>